<evidence type="ECO:0000313" key="2">
    <source>
        <dbReference type="EMBL" id="OEH80395.1"/>
    </source>
</evidence>
<dbReference type="Proteomes" id="UP000095192">
    <property type="component" value="Unassembled WGS sequence"/>
</dbReference>
<protein>
    <submittedName>
        <fullName evidence="2">Uncharacterized protein</fullName>
    </submittedName>
</protein>
<keyword evidence="3" id="KW-1185">Reference proteome</keyword>
<accession>A0A1D3DAB7</accession>
<evidence type="ECO:0000313" key="3">
    <source>
        <dbReference type="Proteomes" id="UP000095192"/>
    </source>
</evidence>
<evidence type="ECO:0000256" key="1">
    <source>
        <dbReference type="SAM" id="MobiDB-lite"/>
    </source>
</evidence>
<dbReference type="EMBL" id="JROU02000093">
    <property type="protein sequence ID" value="OEH80395.1"/>
    <property type="molecule type" value="Genomic_DNA"/>
</dbReference>
<comment type="caution">
    <text evidence="2">The sequence shown here is derived from an EMBL/GenBank/DDBJ whole genome shotgun (WGS) entry which is preliminary data.</text>
</comment>
<reference evidence="2 3" key="1">
    <citation type="journal article" date="2016" name="BMC Genomics">
        <title>Comparative genomics reveals Cyclospora cayetanensis possesses coccidia-like metabolism and invasion components but unique surface antigens.</title>
        <authorList>
            <person name="Liu S."/>
            <person name="Wang L."/>
            <person name="Zheng H."/>
            <person name="Xu Z."/>
            <person name="Roellig D.M."/>
            <person name="Li N."/>
            <person name="Frace M.A."/>
            <person name="Tang K."/>
            <person name="Arrowood M.J."/>
            <person name="Moss D.M."/>
            <person name="Zhang L."/>
            <person name="Feng Y."/>
            <person name="Xiao L."/>
        </authorList>
    </citation>
    <scope>NUCLEOTIDE SEQUENCE [LARGE SCALE GENOMIC DNA]</scope>
    <source>
        <strain evidence="2 3">CHN_HEN01</strain>
    </source>
</reference>
<dbReference type="VEuPathDB" id="ToxoDB:cyc_05982"/>
<name>A0A1D3DAB7_9EIME</name>
<organism evidence="2 3">
    <name type="scientific">Cyclospora cayetanensis</name>
    <dbReference type="NCBI Taxonomy" id="88456"/>
    <lineage>
        <taxon>Eukaryota</taxon>
        <taxon>Sar</taxon>
        <taxon>Alveolata</taxon>
        <taxon>Apicomplexa</taxon>
        <taxon>Conoidasida</taxon>
        <taxon>Coccidia</taxon>
        <taxon>Eucoccidiorida</taxon>
        <taxon>Eimeriorina</taxon>
        <taxon>Eimeriidae</taxon>
        <taxon>Cyclospora</taxon>
    </lineage>
</organism>
<gene>
    <name evidence="2" type="ORF">cyc_05982</name>
</gene>
<proteinExistence type="predicted"/>
<sequence>MCSFHWSAMAYLGLQHGVYGSNIQATGYADKAPLMFKVALNCSSPAVFYVSQHVSEPELLHHPKGCCILGLQISEAATAADDTESPKSALSPAHLQRPPIFDVPSVAEQGDCTSVRSP</sequence>
<feature type="region of interest" description="Disordered" evidence="1">
    <location>
        <begin position="79"/>
        <end position="118"/>
    </location>
</feature>
<dbReference type="AlphaFoldDB" id="A0A1D3DAB7"/>
<dbReference type="InParanoid" id="A0A1D3DAB7"/>